<dbReference type="SUPFAM" id="SSF55424">
    <property type="entry name" value="FAD/NAD-linked reductases, dimerisation (C-terminal) domain"/>
    <property type="match status" value="1"/>
</dbReference>
<dbReference type="PRINTS" id="PR00411">
    <property type="entry name" value="PNDRDTASEI"/>
</dbReference>
<dbReference type="Gene3D" id="3.50.50.60">
    <property type="entry name" value="FAD/NAD(P)-binding domain"/>
    <property type="match status" value="2"/>
</dbReference>
<dbReference type="SUPFAM" id="SSF51905">
    <property type="entry name" value="FAD/NAD(P)-binding domain"/>
    <property type="match status" value="1"/>
</dbReference>
<comment type="caution">
    <text evidence="7">The sequence shown here is derived from an EMBL/GenBank/DDBJ whole genome shotgun (WGS) entry which is preliminary data.</text>
</comment>
<accession>A0ABX0TXT8</accession>
<comment type="cofactor">
    <cofactor evidence="1">
        <name>FAD</name>
        <dbReference type="ChEBI" id="CHEBI:57692"/>
    </cofactor>
</comment>
<evidence type="ECO:0000256" key="4">
    <source>
        <dbReference type="ARBA" id="ARBA00023002"/>
    </source>
</evidence>
<evidence type="ECO:0000256" key="2">
    <source>
        <dbReference type="ARBA" id="ARBA00022630"/>
    </source>
</evidence>
<dbReference type="Proteomes" id="UP000727456">
    <property type="component" value="Unassembled WGS sequence"/>
</dbReference>
<dbReference type="PANTHER" id="PTHR43557:SF2">
    <property type="entry name" value="RIESKE DOMAIN-CONTAINING PROTEIN-RELATED"/>
    <property type="match status" value="1"/>
</dbReference>
<dbReference type="Gene3D" id="3.30.390.30">
    <property type="match status" value="1"/>
</dbReference>
<dbReference type="InterPro" id="IPR023753">
    <property type="entry name" value="FAD/NAD-binding_dom"/>
</dbReference>
<evidence type="ECO:0000313" key="7">
    <source>
        <dbReference type="EMBL" id="NIJ09245.1"/>
    </source>
</evidence>
<keyword evidence="3" id="KW-0274">FAD</keyword>
<proteinExistence type="predicted"/>
<gene>
    <name evidence="7" type="ORF">FHS31_002877</name>
</gene>
<reference evidence="7 8" key="1">
    <citation type="submission" date="2020-03" db="EMBL/GenBank/DDBJ databases">
        <title>Genomic Encyclopedia of Type Strains, Phase III (KMG-III): the genomes of soil and plant-associated and newly described type strains.</title>
        <authorList>
            <person name="Whitman W."/>
        </authorList>
    </citation>
    <scope>NUCLEOTIDE SEQUENCE [LARGE SCALE GENOMIC DNA]</scope>
    <source>
        <strain evidence="7 8">CECT 8804</strain>
    </source>
</reference>
<dbReference type="InterPro" id="IPR036188">
    <property type="entry name" value="FAD/NAD-bd_sf"/>
</dbReference>
<evidence type="ECO:0000259" key="6">
    <source>
        <dbReference type="Pfam" id="PF14759"/>
    </source>
</evidence>
<evidence type="ECO:0000313" key="8">
    <source>
        <dbReference type="Proteomes" id="UP000727456"/>
    </source>
</evidence>
<name>A0ABX0TXT8_9SPHN</name>
<dbReference type="Pfam" id="PF14759">
    <property type="entry name" value="Reductase_C"/>
    <property type="match status" value="1"/>
</dbReference>
<dbReference type="InterPro" id="IPR028202">
    <property type="entry name" value="Reductase_C"/>
</dbReference>
<dbReference type="PANTHER" id="PTHR43557">
    <property type="entry name" value="APOPTOSIS-INDUCING FACTOR 1"/>
    <property type="match status" value="1"/>
</dbReference>
<dbReference type="PRINTS" id="PR00368">
    <property type="entry name" value="FADPNR"/>
</dbReference>
<keyword evidence="4" id="KW-0560">Oxidoreductase</keyword>
<organism evidence="7 8">
    <name type="scientific">Sphingomonas vulcanisoli</name>
    <dbReference type="NCBI Taxonomy" id="1658060"/>
    <lineage>
        <taxon>Bacteria</taxon>
        <taxon>Pseudomonadati</taxon>
        <taxon>Pseudomonadota</taxon>
        <taxon>Alphaproteobacteria</taxon>
        <taxon>Sphingomonadales</taxon>
        <taxon>Sphingomonadaceae</taxon>
        <taxon>Sphingomonas</taxon>
    </lineage>
</organism>
<evidence type="ECO:0000256" key="1">
    <source>
        <dbReference type="ARBA" id="ARBA00001974"/>
    </source>
</evidence>
<dbReference type="InterPro" id="IPR016156">
    <property type="entry name" value="FAD/NAD-linked_Rdtase_dimer_sf"/>
</dbReference>
<keyword evidence="8" id="KW-1185">Reference proteome</keyword>
<dbReference type="RefSeq" id="WP_167074678.1">
    <property type="nucleotide sequence ID" value="NZ_JAAOZC010000009.1"/>
</dbReference>
<sequence>MVAQPPDDISQRASIVDSDYLLIGGGVASYNAAKRIRRIDASARIVMVSDDSLPPYHLPPLSKEFLRGEQSEGDIVYPDLVAMGGPIDIHLSTSVTDLDPAGHEAGLDNGLRISFRKALLATGGTPILLPVPGAELEGIYYVRTANDARRIGAAAATARHAVVIGAGFIGLEVAASLRKLGLSVTVVEAQARIWPRFADPAIAEVVRERCAAEGVTFLTGERVESVNGDSHVRAVVTASGLEIECDLLCVGIGIIPNTNLASAAGLEIANGIVVDHTMQSSAPDIFAAGDVANYPDPICGRRLRAEHWGHAEYSGQLAARNMCGDAAEYDFINYAWSDVFDLHIESAGHIEDHDTVIVRGNISDTSFSSLYLNNGVLVGYCAVNQAPKEFATYRRLIRSHQPLSDHVTSLRDTQFDVRSLVSA</sequence>
<protein>
    <submittedName>
        <fullName evidence="7">NADPH-dependent 2,4-dienoyl-CoA reductase/sulfur reductase-like enzyme</fullName>
    </submittedName>
</protein>
<feature type="domain" description="Reductase C-terminal" evidence="6">
    <location>
        <begin position="334"/>
        <end position="420"/>
    </location>
</feature>
<dbReference type="EMBL" id="JAAOZC010000009">
    <property type="protein sequence ID" value="NIJ09245.1"/>
    <property type="molecule type" value="Genomic_DNA"/>
</dbReference>
<feature type="domain" description="FAD/NAD(P)-binding" evidence="5">
    <location>
        <begin position="19"/>
        <end position="312"/>
    </location>
</feature>
<evidence type="ECO:0000259" key="5">
    <source>
        <dbReference type="Pfam" id="PF07992"/>
    </source>
</evidence>
<dbReference type="Pfam" id="PF07992">
    <property type="entry name" value="Pyr_redox_2"/>
    <property type="match status" value="1"/>
</dbReference>
<keyword evidence="2" id="KW-0285">Flavoprotein</keyword>
<dbReference type="InterPro" id="IPR050446">
    <property type="entry name" value="FAD-oxidoreductase/Apoptosis"/>
</dbReference>
<evidence type="ECO:0000256" key="3">
    <source>
        <dbReference type="ARBA" id="ARBA00022827"/>
    </source>
</evidence>